<proteinExistence type="predicted"/>
<dbReference type="Proteomes" id="UP000774570">
    <property type="component" value="Unassembled WGS sequence"/>
</dbReference>
<comment type="caution">
    <text evidence="2">The sequence shown here is derived from an EMBL/GenBank/DDBJ whole genome shotgun (WGS) entry which is preliminary data.</text>
</comment>
<feature type="region of interest" description="Disordered" evidence="1">
    <location>
        <begin position="1"/>
        <end position="23"/>
    </location>
</feature>
<feature type="region of interest" description="Disordered" evidence="1">
    <location>
        <begin position="58"/>
        <end position="77"/>
    </location>
</feature>
<dbReference type="RefSeq" id="WP_220167960.1">
    <property type="nucleotide sequence ID" value="NZ_JAIBOA010000012.1"/>
</dbReference>
<dbReference type="EMBL" id="JAIBOA010000012">
    <property type="protein sequence ID" value="MBW8484736.1"/>
    <property type="molecule type" value="Genomic_DNA"/>
</dbReference>
<feature type="region of interest" description="Disordered" evidence="1">
    <location>
        <begin position="205"/>
        <end position="265"/>
    </location>
</feature>
<sequence length="351" mass="34025">MRPDTTPRGALALPGRHRSPAPARPGSVLPGFVARALVVAALALVGWAVGSALSAPASSAAEGAPHGASAAEPEASPDAGCAGPLCAGLRRQVAAGPGALAPAAPVVSALRDGEGRVARTVRAGRALPRPERTVRALAGAGGPVLEELRGTGGKALERVDRGVAATIPARIPARIPASIPAPRSGPAGRLLAPAQAGDALAASLDAAAPSPARPGRAAPAAGASRAEPEHAALTAGEIEADGPSARPAGHATARAAAGHPAAPAHLAGGDVRVEHRGAPLPGGAPQGPAGVYGHEGVLPLTGAGAGHGLGPVLGTAPPVRHPAAAPAGRPGFRAEVLRDRLRAITLLVVPD</sequence>
<reference evidence="2 3" key="1">
    <citation type="submission" date="2021-07" db="EMBL/GenBank/DDBJ databases">
        <title>Actinomadura sp. PM05-2 isolated from lichen.</title>
        <authorList>
            <person name="Somphong A."/>
            <person name="Phongsopitanun W."/>
            <person name="Tanasupawat S."/>
            <person name="Peongsungnone V."/>
        </authorList>
    </citation>
    <scope>NUCLEOTIDE SEQUENCE [LARGE SCALE GENOMIC DNA]</scope>
    <source>
        <strain evidence="2 3">PM05-2</strain>
    </source>
</reference>
<accession>A0ABS7FWT8</accession>
<keyword evidence="3" id="KW-1185">Reference proteome</keyword>
<organism evidence="2 3">
    <name type="scientific">Actinomadura parmotrematis</name>
    <dbReference type="NCBI Taxonomy" id="2864039"/>
    <lineage>
        <taxon>Bacteria</taxon>
        <taxon>Bacillati</taxon>
        <taxon>Actinomycetota</taxon>
        <taxon>Actinomycetes</taxon>
        <taxon>Streptosporangiales</taxon>
        <taxon>Thermomonosporaceae</taxon>
        <taxon>Actinomadura</taxon>
    </lineage>
</organism>
<protein>
    <submittedName>
        <fullName evidence="2">Uncharacterized protein</fullName>
    </submittedName>
</protein>
<evidence type="ECO:0000256" key="1">
    <source>
        <dbReference type="SAM" id="MobiDB-lite"/>
    </source>
</evidence>
<gene>
    <name evidence="2" type="ORF">K1Y72_20295</name>
</gene>
<feature type="compositionally biased region" description="Low complexity" evidence="1">
    <location>
        <begin position="245"/>
        <end position="265"/>
    </location>
</feature>
<evidence type="ECO:0000313" key="3">
    <source>
        <dbReference type="Proteomes" id="UP000774570"/>
    </source>
</evidence>
<evidence type="ECO:0000313" key="2">
    <source>
        <dbReference type="EMBL" id="MBW8484736.1"/>
    </source>
</evidence>
<name>A0ABS7FWT8_9ACTN</name>
<feature type="compositionally biased region" description="Low complexity" evidence="1">
    <location>
        <begin position="205"/>
        <end position="225"/>
    </location>
</feature>